<sequence length="292" mass="34208">MAGDLNLKKSWNPALVKNQQKVWELEQGKLKDYKDYQEKKQERKREEEYLELLKLQYGDNFNRDQLSQKEKLKVSKLSWMYDDVPFEGPAQETTNSSGFIESNQEFNEGKNEVEQMLNGKYAMSKKARNDGSTSERMNKILKAEMSTTGGASSNNKFADDPLAMIKQQQQQKQQLLRHRQKQVGSRTFTMSQKPRYLTEAERQKVLEFQDMIHYSPRYSDDTHEYRHVMLPKNMLKVIPSAYFNPETGTLRILLEEEWRGLGITQSLGWAHYETHAPEPHILLFKRAIGYGQ</sequence>
<dbReference type="Pfam" id="PF12542">
    <property type="entry name" value="CWC25"/>
    <property type="match status" value="1"/>
</dbReference>
<dbReference type="SUPFAM" id="SSF55637">
    <property type="entry name" value="Cell cycle regulatory proteins"/>
    <property type="match status" value="1"/>
</dbReference>
<dbReference type="Pfam" id="PF10197">
    <property type="entry name" value="Cir_N"/>
    <property type="match status" value="1"/>
</dbReference>
<keyword evidence="10 11" id="KW-0131">Cell cycle</keyword>
<evidence type="ECO:0000256" key="6">
    <source>
        <dbReference type="ARBA" id="ARBA00022728"/>
    </source>
</evidence>
<comment type="subcellular location">
    <subcellularLocation>
        <location evidence="1">Nucleus</location>
    </subcellularLocation>
</comment>
<evidence type="ECO:0000256" key="4">
    <source>
        <dbReference type="ARBA" id="ARBA00022618"/>
    </source>
</evidence>
<keyword evidence="7" id="KW-0175">Coiled coil</keyword>
<evidence type="ECO:0000256" key="5">
    <source>
        <dbReference type="ARBA" id="ARBA00022664"/>
    </source>
</evidence>
<dbReference type="EMBL" id="OZ022411">
    <property type="protein sequence ID" value="CAK9441666.1"/>
    <property type="molecule type" value="Genomic_DNA"/>
</dbReference>
<dbReference type="InterPro" id="IPR019339">
    <property type="entry name" value="CIR_N_dom"/>
</dbReference>
<dbReference type="Gene3D" id="3.30.170.10">
    <property type="entry name" value="Cyclin-dependent kinase, regulatory subunit"/>
    <property type="match status" value="1"/>
</dbReference>
<keyword evidence="9" id="KW-0539">Nucleus</keyword>
<dbReference type="SMART" id="SM01083">
    <property type="entry name" value="Cir_N"/>
    <property type="match status" value="1"/>
</dbReference>
<name>A0ABP0ZWL4_9ASCO</name>
<evidence type="ECO:0000256" key="2">
    <source>
        <dbReference type="ARBA" id="ARBA00006695"/>
    </source>
</evidence>
<dbReference type="InterPro" id="IPR000789">
    <property type="entry name" value="Cyclin-dep_kinase_reg-sub"/>
</dbReference>
<evidence type="ECO:0000256" key="1">
    <source>
        <dbReference type="ARBA" id="ARBA00004123"/>
    </source>
</evidence>
<proteinExistence type="inferred from homology"/>
<evidence type="ECO:0000256" key="3">
    <source>
        <dbReference type="ARBA" id="ARBA00007782"/>
    </source>
</evidence>
<dbReference type="PRINTS" id="PR00296">
    <property type="entry name" value="CYCLINKINASE"/>
</dbReference>
<gene>
    <name evidence="13" type="ORF">LODBEIA_P55340</name>
</gene>
<evidence type="ECO:0000256" key="7">
    <source>
        <dbReference type="ARBA" id="ARBA00023054"/>
    </source>
</evidence>
<evidence type="ECO:0000256" key="11">
    <source>
        <dbReference type="RuleBase" id="RU311113"/>
    </source>
</evidence>
<dbReference type="RefSeq" id="XP_066832472.1">
    <property type="nucleotide sequence ID" value="XM_066975877.1"/>
</dbReference>
<keyword evidence="4 11" id="KW-0132">Cell division</keyword>
<dbReference type="PANTHER" id="PTHR23415">
    <property type="entry name" value="CYCLIN-DEPENDENT KINASES REGULATORY SUBUNIT/60S RIBOSOME SUBUNIT BIOGENESIS PROTEIN NIP7"/>
    <property type="match status" value="1"/>
</dbReference>
<keyword evidence="6" id="KW-0747">Spliceosome</keyword>
<dbReference type="SMART" id="SM01084">
    <property type="entry name" value="CKS"/>
    <property type="match status" value="1"/>
</dbReference>
<evidence type="ECO:0000256" key="9">
    <source>
        <dbReference type="ARBA" id="ARBA00023242"/>
    </source>
</evidence>
<organism evidence="13 14">
    <name type="scientific">Lodderomyces beijingensis</name>
    <dbReference type="NCBI Taxonomy" id="1775926"/>
    <lineage>
        <taxon>Eukaryota</taxon>
        <taxon>Fungi</taxon>
        <taxon>Dikarya</taxon>
        <taxon>Ascomycota</taxon>
        <taxon>Saccharomycotina</taxon>
        <taxon>Pichiomycetes</taxon>
        <taxon>Debaryomycetaceae</taxon>
        <taxon>Candida/Lodderomyces clade</taxon>
        <taxon>Lodderomyces</taxon>
    </lineage>
</organism>
<dbReference type="Pfam" id="PF01111">
    <property type="entry name" value="CKS"/>
    <property type="match status" value="1"/>
</dbReference>
<dbReference type="InterPro" id="IPR036858">
    <property type="entry name" value="Cyclin-dep_kinase_reg-sub_sf"/>
</dbReference>
<comment type="function">
    <text evidence="11">Binds to the catalytic subunit of the cyclin dependent kinases and is essential for their biological function.</text>
</comment>
<evidence type="ECO:0000256" key="10">
    <source>
        <dbReference type="ARBA" id="ARBA00023306"/>
    </source>
</evidence>
<keyword evidence="8" id="KW-0508">mRNA splicing</keyword>
<dbReference type="PROSITE" id="PS00945">
    <property type="entry name" value="CKS_2"/>
    <property type="match status" value="1"/>
</dbReference>
<keyword evidence="5" id="KW-0507">mRNA processing</keyword>
<feature type="domain" description="CBF1-interacting co-repressor CIR N-terminal" evidence="12">
    <location>
        <begin position="10"/>
        <end position="46"/>
    </location>
</feature>
<accession>A0ABP0ZWL4</accession>
<comment type="similarity">
    <text evidence="2">Belongs to the CWC25 family.</text>
</comment>
<evidence type="ECO:0000256" key="8">
    <source>
        <dbReference type="ARBA" id="ARBA00023187"/>
    </source>
</evidence>
<dbReference type="InterPro" id="IPR022209">
    <property type="entry name" value="CWC25"/>
</dbReference>
<evidence type="ECO:0000259" key="12">
    <source>
        <dbReference type="SMART" id="SM01083"/>
    </source>
</evidence>
<evidence type="ECO:0000313" key="13">
    <source>
        <dbReference type="EMBL" id="CAK9441666.1"/>
    </source>
</evidence>
<reference evidence="13 14" key="1">
    <citation type="submission" date="2024-03" db="EMBL/GenBank/DDBJ databases">
        <authorList>
            <person name="Brejova B."/>
        </authorList>
    </citation>
    <scope>NUCLEOTIDE SEQUENCE [LARGE SCALE GENOMIC DNA]</scope>
    <source>
        <strain evidence="13 14">CBS 14171</strain>
    </source>
</reference>
<keyword evidence="14" id="KW-1185">Reference proteome</keyword>
<evidence type="ECO:0000313" key="14">
    <source>
        <dbReference type="Proteomes" id="UP001497383"/>
    </source>
</evidence>
<dbReference type="Proteomes" id="UP001497383">
    <property type="component" value="Chromosome 7"/>
</dbReference>
<comment type="similarity">
    <text evidence="3 11">Belongs to the CKS family.</text>
</comment>
<protein>
    <recommendedName>
        <fullName evidence="11">Cyclin-dependent kinases regulatory subunit</fullName>
    </recommendedName>
</protein>
<dbReference type="GeneID" id="92210730"/>